<keyword evidence="2" id="KW-1185">Reference proteome</keyword>
<comment type="caution">
    <text evidence="1">The sequence shown here is derived from an EMBL/GenBank/DDBJ whole genome shotgun (WGS) entry which is preliminary data.</text>
</comment>
<evidence type="ECO:0000313" key="1">
    <source>
        <dbReference type="EMBL" id="MFC7370190.1"/>
    </source>
</evidence>
<dbReference type="RefSeq" id="WP_379744994.1">
    <property type="nucleotide sequence ID" value="NZ_JBHTCP010000002.1"/>
</dbReference>
<reference evidence="2" key="1">
    <citation type="journal article" date="2019" name="Int. J. Syst. Evol. Microbiol.">
        <title>The Global Catalogue of Microorganisms (GCM) 10K type strain sequencing project: providing services to taxonomists for standard genome sequencing and annotation.</title>
        <authorList>
            <consortium name="The Broad Institute Genomics Platform"/>
            <consortium name="The Broad Institute Genome Sequencing Center for Infectious Disease"/>
            <person name="Wu L."/>
            <person name="Ma J."/>
        </authorList>
    </citation>
    <scope>NUCLEOTIDE SEQUENCE [LARGE SCALE GENOMIC DNA]</scope>
    <source>
        <strain evidence="2">NBRC 106396</strain>
    </source>
</reference>
<proteinExistence type="predicted"/>
<dbReference type="InterPro" id="IPR018680">
    <property type="entry name" value="DUF2164"/>
</dbReference>
<dbReference type="Proteomes" id="UP001596549">
    <property type="component" value="Unassembled WGS sequence"/>
</dbReference>
<accession>A0ABW2NKV6</accession>
<dbReference type="Pfam" id="PF09932">
    <property type="entry name" value="DUF2164"/>
    <property type="match status" value="1"/>
</dbReference>
<gene>
    <name evidence="1" type="ORF">ACFQPF_00675</name>
</gene>
<name>A0ABW2NKV6_9BACL</name>
<protein>
    <submittedName>
        <fullName evidence="1">DUF2164 domain-containing protein</fullName>
    </submittedName>
</protein>
<organism evidence="1 2">
    <name type="scientific">Fictibacillus iocasae</name>
    <dbReference type="NCBI Taxonomy" id="2715437"/>
    <lineage>
        <taxon>Bacteria</taxon>
        <taxon>Bacillati</taxon>
        <taxon>Bacillota</taxon>
        <taxon>Bacilli</taxon>
        <taxon>Bacillales</taxon>
        <taxon>Fictibacillaceae</taxon>
        <taxon>Fictibacillus</taxon>
    </lineage>
</organism>
<evidence type="ECO:0000313" key="2">
    <source>
        <dbReference type="Proteomes" id="UP001596549"/>
    </source>
</evidence>
<sequence length="79" mass="9267">MLMKWSKEDKSEAIRSIQSYFWDERGEEIGELAAEGLLQFVIENIGPHLYNKGVDDAKKMTEDKMMNLEEDLESLKRRT</sequence>
<dbReference type="EMBL" id="JBHTCP010000002">
    <property type="protein sequence ID" value="MFC7370190.1"/>
    <property type="molecule type" value="Genomic_DNA"/>
</dbReference>